<dbReference type="SUPFAM" id="SSF110738">
    <property type="entry name" value="Glycerate kinase I"/>
    <property type="match status" value="1"/>
</dbReference>
<evidence type="ECO:0000256" key="2">
    <source>
        <dbReference type="ARBA" id="ARBA00022679"/>
    </source>
</evidence>
<gene>
    <name evidence="5" type="ORF">DLM65_01810</name>
</gene>
<organism evidence="5 6">
    <name type="scientific">Candidatus Aeolococcus gillhamiae</name>
    <dbReference type="NCBI Taxonomy" id="3127015"/>
    <lineage>
        <taxon>Bacteria</taxon>
        <taxon>Bacillati</taxon>
        <taxon>Candidatus Dormiibacterota</taxon>
        <taxon>Candidatus Dormibacteria</taxon>
        <taxon>Candidatus Aeolococcales</taxon>
        <taxon>Candidatus Aeolococcaceae</taxon>
        <taxon>Candidatus Aeolococcus</taxon>
    </lineage>
</organism>
<dbReference type="PANTHER" id="PTHR21599:SF0">
    <property type="entry name" value="GLYCERATE KINASE"/>
    <property type="match status" value="1"/>
</dbReference>
<dbReference type="Proteomes" id="UP000248724">
    <property type="component" value="Unassembled WGS sequence"/>
</dbReference>
<protein>
    <submittedName>
        <fullName evidence="5">Glycerate kinase</fullName>
    </submittedName>
</protein>
<keyword evidence="2 4" id="KW-0808">Transferase</keyword>
<dbReference type="PANTHER" id="PTHR21599">
    <property type="entry name" value="GLYCERATE KINASE"/>
    <property type="match status" value="1"/>
</dbReference>
<dbReference type="PIRSF" id="PIRSF006078">
    <property type="entry name" value="GlxK"/>
    <property type="match status" value="1"/>
</dbReference>
<reference evidence="5 6" key="1">
    <citation type="journal article" date="2017" name="Nature">
        <title>Atmospheric trace gases support primary production in Antarctic desert surface soil.</title>
        <authorList>
            <person name="Ji M."/>
            <person name="Greening C."/>
            <person name="Vanwonterghem I."/>
            <person name="Carere C.R."/>
            <person name="Bay S.K."/>
            <person name="Steen J.A."/>
            <person name="Montgomery K."/>
            <person name="Lines T."/>
            <person name="Beardall J."/>
            <person name="van Dorst J."/>
            <person name="Snape I."/>
            <person name="Stott M.B."/>
            <person name="Hugenholtz P."/>
            <person name="Ferrari B.C."/>
        </authorList>
    </citation>
    <scope>NUCLEOTIDE SEQUENCE [LARGE SCALE GENOMIC DNA]</scope>
    <source>
        <strain evidence="5">RRmetagenome_bin12</strain>
    </source>
</reference>
<dbReference type="Pfam" id="PF02595">
    <property type="entry name" value="Gly_kinase"/>
    <property type="match status" value="1"/>
</dbReference>
<evidence type="ECO:0000313" key="6">
    <source>
        <dbReference type="Proteomes" id="UP000248724"/>
    </source>
</evidence>
<dbReference type="GO" id="GO:0031388">
    <property type="term" value="P:organic acid phosphorylation"/>
    <property type="evidence" value="ECO:0007669"/>
    <property type="project" value="UniProtKB-UniRule"/>
</dbReference>
<comment type="similarity">
    <text evidence="1 4">Belongs to the glycerate kinase type-1 family.</text>
</comment>
<dbReference type="InterPro" id="IPR036129">
    <property type="entry name" value="Glycerate_kinase_sf"/>
</dbReference>
<accession>A0A2W6AZE1</accession>
<evidence type="ECO:0000256" key="1">
    <source>
        <dbReference type="ARBA" id="ARBA00006284"/>
    </source>
</evidence>
<dbReference type="InterPro" id="IPR018197">
    <property type="entry name" value="Glycerate_kinase_RE-like"/>
</dbReference>
<dbReference type="Gene3D" id="3.40.50.10350">
    <property type="entry name" value="Glycerate kinase, domain 1"/>
    <property type="match status" value="1"/>
</dbReference>
<dbReference type="InterPro" id="IPR018193">
    <property type="entry name" value="Glyc_kinase_flavodox-like_fold"/>
</dbReference>
<evidence type="ECO:0000256" key="3">
    <source>
        <dbReference type="ARBA" id="ARBA00022777"/>
    </source>
</evidence>
<evidence type="ECO:0000313" key="5">
    <source>
        <dbReference type="EMBL" id="PZR83431.1"/>
    </source>
</evidence>
<dbReference type="GO" id="GO:0008887">
    <property type="term" value="F:glycerate kinase activity"/>
    <property type="evidence" value="ECO:0007669"/>
    <property type="project" value="UniProtKB-UniRule"/>
</dbReference>
<dbReference type="EMBL" id="QHBU01000035">
    <property type="protein sequence ID" value="PZR83431.1"/>
    <property type="molecule type" value="Genomic_DNA"/>
</dbReference>
<evidence type="ECO:0000256" key="4">
    <source>
        <dbReference type="PIRNR" id="PIRNR006078"/>
    </source>
</evidence>
<sequence>MVGGGTGRPRVVCAPNAFKGTLSAAGAARALARGVTDAGGVAASIAVADGGDGTLDVLLAAAGSAARVQRVRVTGPVGRQRLARLGWVAADVAVVEMAEAAGLRLLGAGRDPMGASSRGAGELIVAALEAGARRVIVGVGGSASTDGGAGILTALGARLLDRAGRPVGRGGGALLSIAAVDLSAVDPRLRTTAIEVAMDVRSPLFGPDGAAHVFGAQKGADDSQTRTLDAGLRHLARLVEEAAGLAGLAERPGAGAAGGAGFALAALGAQLRGGAALVCDLVGLDEALAGAALVITGEGRLDAQTAAGKAPAEVAARAARVGVPCVAICGSVSGGTDLFTATIALDKLGPDPERRVRALLRRAAARAVEKRP</sequence>
<proteinExistence type="inferred from homology"/>
<comment type="caution">
    <text evidence="5">The sequence shown here is derived from an EMBL/GenBank/DDBJ whole genome shotgun (WGS) entry which is preliminary data.</text>
</comment>
<dbReference type="Gene3D" id="3.90.1510.10">
    <property type="entry name" value="Glycerate kinase, domain 2"/>
    <property type="match status" value="1"/>
</dbReference>
<keyword evidence="3 4" id="KW-0418">Kinase</keyword>
<name>A0A2W6AZE1_9BACT</name>
<dbReference type="NCBIfam" id="TIGR00045">
    <property type="entry name" value="glycerate kinase"/>
    <property type="match status" value="1"/>
</dbReference>
<dbReference type="AlphaFoldDB" id="A0A2W6AZE1"/>
<dbReference type="InterPro" id="IPR004381">
    <property type="entry name" value="Glycerate_kinase"/>
</dbReference>